<feature type="region of interest" description="Disordered" evidence="1">
    <location>
        <begin position="28"/>
        <end position="52"/>
    </location>
</feature>
<dbReference type="EMBL" id="CP101527">
    <property type="protein sequence ID" value="UZW76315.1"/>
    <property type="molecule type" value="Genomic_DNA"/>
</dbReference>
<evidence type="ECO:0000313" key="3">
    <source>
        <dbReference type="EMBL" id="UZW76315.1"/>
    </source>
</evidence>
<feature type="domain" description="HDOD" evidence="2">
    <location>
        <begin position="112"/>
        <end position="304"/>
    </location>
</feature>
<evidence type="ECO:0000259" key="2">
    <source>
        <dbReference type="PROSITE" id="PS51833"/>
    </source>
</evidence>
<dbReference type="Proteomes" id="UP001164472">
    <property type="component" value="Chromosome"/>
</dbReference>
<dbReference type="RefSeq" id="WP_251812049.1">
    <property type="nucleotide sequence ID" value="NZ_CP101527.1"/>
</dbReference>
<organism evidence="3 4">
    <name type="scientific">Alkalimarinus sediminis</name>
    <dbReference type="NCBI Taxonomy" id="1632866"/>
    <lineage>
        <taxon>Bacteria</taxon>
        <taxon>Pseudomonadati</taxon>
        <taxon>Pseudomonadota</taxon>
        <taxon>Gammaproteobacteria</taxon>
        <taxon>Alteromonadales</taxon>
        <taxon>Alteromonadaceae</taxon>
        <taxon>Alkalimarinus</taxon>
    </lineage>
</organism>
<dbReference type="PANTHER" id="PTHR33525:SF6">
    <property type="entry name" value="HDOD DOMAIN-CONTAINING PROTEIN"/>
    <property type="match status" value="1"/>
</dbReference>
<dbReference type="Pfam" id="PF08668">
    <property type="entry name" value="HDOD"/>
    <property type="match status" value="1"/>
</dbReference>
<proteinExistence type="predicted"/>
<evidence type="ECO:0000256" key="1">
    <source>
        <dbReference type="SAM" id="MobiDB-lite"/>
    </source>
</evidence>
<dbReference type="AlphaFoldDB" id="A0A9E8HL38"/>
<dbReference type="PANTHER" id="PTHR33525">
    <property type="match status" value="1"/>
</dbReference>
<sequence>MPWQWISRIFNRAHTNELLDEKAACRGKFSPSQETSSNNYQPSSSHPQTSTNNRAEIDHTIKESSQALEAAFFAWLLECDEAALKISTEQAQQKAKVILKRLDQEVLSLDQLPRRPASFPLLIKLLNSDNASNSEIANTILSDPALATQTLKTANSPFFRTSNETIDSIERAVFILGIQGIRNIISATVMMPLIKGRNSREALFSKKVWQWGLLSATASDQLAHHQEASSGPVFLLGLLPALTYFLIYQGVQSQQQSNAEFSDLEPAIIKFLIQQRSWRLCHEICQQWGLPPSSNKYLLDAERPSPSNEIMPLRDGIFIGTHTALQSFSKSPIDNKQLHLLISAASRVCSKVIKHLYEQVDQV</sequence>
<dbReference type="Gene3D" id="1.10.3210.10">
    <property type="entry name" value="Hypothetical protein af1432"/>
    <property type="match status" value="1"/>
</dbReference>
<dbReference type="InterPro" id="IPR052340">
    <property type="entry name" value="RNase_Y/CdgJ"/>
</dbReference>
<gene>
    <name evidence="3" type="ORF">NNL22_06950</name>
</gene>
<protein>
    <submittedName>
        <fullName evidence="3">HDOD domain-containing protein</fullName>
    </submittedName>
</protein>
<accession>A0A9E8HL38</accession>
<name>A0A9E8HL38_9ALTE</name>
<dbReference type="SUPFAM" id="SSF109604">
    <property type="entry name" value="HD-domain/PDEase-like"/>
    <property type="match status" value="1"/>
</dbReference>
<keyword evidence="4" id="KW-1185">Reference proteome</keyword>
<dbReference type="PROSITE" id="PS51833">
    <property type="entry name" value="HDOD"/>
    <property type="match status" value="1"/>
</dbReference>
<dbReference type="InterPro" id="IPR013976">
    <property type="entry name" value="HDOD"/>
</dbReference>
<dbReference type="KEGG" id="asem:NNL22_06950"/>
<evidence type="ECO:0000313" key="4">
    <source>
        <dbReference type="Proteomes" id="UP001164472"/>
    </source>
</evidence>
<reference evidence="3" key="1">
    <citation type="submission" date="2022-07" db="EMBL/GenBank/DDBJ databases">
        <title>Alkalimarinus sp. nov., isolated from gut of a Alitta virens.</title>
        <authorList>
            <person name="Yang A.I."/>
            <person name="Shin N.-R."/>
        </authorList>
    </citation>
    <scope>NUCLEOTIDE SEQUENCE</scope>
    <source>
        <strain evidence="3">FA028</strain>
    </source>
</reference>
<feature type="compositionally biased region" description="Polar residues" evidence="1">
    <location>
        <begin position="30"/>
        <end position="52"/>
    </location>
</feature>